<feature type="coiled-coil region" evidence="3">
    <location>
        <begin position="109"/>
        <end position="136"/>
    </location>
</feature>
<dbReference type="GO" id="GO:0060003">
    <property type="term" value="P:copper ion export"/>
    <property type="evidence" value="ECO:0007669"/>
    <property type="project" value="TreeGrafter"/>
</dbReference>
<dbReference type="InterPro" id="IPR006143">
    <property type="entry name" value="RND_pump_MFP"/>
</dbReference>
<dbReference type="Proteomes" id="UP001059380">
    <property type="component" value="Chromosome"/>
</dbReference>
<evidence type="ECO:0000256" key="3">
    <source>
        <dbReference type="SAM" id="Coils"/>
    </source>
</evidence>
<dbReference type="InterPro" id="IPR058792">
    <property type="entry name" value="Beta-barrel_RND_2"/>
</dbReference>
<dbReference type="Gene3D" id="2.40.420.20">
    <property type="match status" value="1"/>
</dbReference>
<dbReference type="SUPFAM" id="SSF111369">
    <property type="entry name" value="HlyD-like secretion proteins"/>
    <property type="match status" value="1"/>
</dbReference>
<dbReference type="InterPro" id="IPR058647">
    <property type="entry name" value="BSH_CzcB-like"/>
</dbReference>
<keyword evidence="3" id="KW-0175">Coiled coil</keyword>
<feature type="domain" description="CusB-like beta-barrel" evidence="4">
    <location>
        <begin position="220"/>
        <end position="294"/>
    </location>
</feature>
<dbReference type="InterPro" id="IPR058637">
    <property type="entry name" value="YknX-like_C"/>
</dbReference>
<organism evidence="7 8">
    <name type="scientific">Occallatibacter riparius</name>
    <dbReference type="NCBI Taxonomy" id="1002689"/>
    <lineage>
        <taxon>Bacteria</taxon>
        <taxon>Pseudomonadati</taxon>
        <taxon>Acidobacteriota</taxon>
        <taxon>Terriglobia</taxon>
        <taxon>Terriglobales</taxon>
        <taxon>Acidobacteriaceae</taxon>
        <taxon>Occallatibacter</taxon>
    </lineage>
</organism>
<dbReference type="KEGG" id="orp:MOP44_00770"/>
<reference evidence="7" key="1">
    <citation type="submission" date="2021-04" db="EMBL/GenBank/DDBJ databases">
        <title>Phylogenetic analysis of Acidobacteriaceae.</title>
        <authorList>
            <person name="Qiu L."/>
            <person name="Zhang Q."/>
        </authorList>
    </citation>
    <scope>NUCLEOTIDE SEQUENCE</scope>
    <source>
        <strain evidence="7">DSM 25168</strain>
    </source>
</reference>
<comment type="similarity">
    <text evidence="1">Belongs to the membrane fusion protein (MFP) (TC 8.A.1) family.</text>
</comment>
<protein>
    <submittedName>
        <fullName evidence="7">Efflux RND transporter periplasmic adaptor subunit</fullName>
    </submittedName>
</protein>
<dbReference type="NCBIfam" id="TIGR01730">
    <property type="entry name" value="RND_mfp"/>
    <property type="match status" value="1"/>
</dbReference>
<dbReference type="GO" id="GO:0016020">
    <property type="term" value="C:membrane"/>
    <property type="evidence" value="ECO:0007669"/>
    <property type="project" value="InterPro"/>
</dbReference>
<dbReference type="GO" id="GO:0015679">
    <property type="term" value="P:plasma membrane copper ion transport"/>
    <property type="evidence" value="ECO:0007669"/>
    <property type="project" value="TreeGrafter"/>
</dbReference>
<feature type="domain" description="CzcB-like barrel-sandwich hybrid" evidence="5">
    <location>
        <begin position="75"/>
        <end position="217"/>
    </location>
</feature>
<dbReference type="Gene3D" id="1.10.287.470">
    <property type="entry name" value="Helix hairpin bin"/>
    <property type="match status" value="1"/>
</dbReference>
<dbReference type="Pfam" id="PF25989">
    <property type="entry name" value="YknX_C"/>
    <property type="match status" value="1"/>
</dbReference>
<feature type="domain" description="YknX-like C-terminal permuted SH3-like" evidence="6">
    <location>
        <begin position="301"/>
        <end position="365"/>
    </location>
</feature>
<gene>
    <name evidence="7" type="ORF">MOP44_00770</name>
</gene>
<accession>A0A9J7BRT3</accession>
<dbReference type="Pfam" id="PF25973">
    <property type="entry name" value="BSH_CzcB"/>
    <property type="match status" value="1"/>
</dbReference>
<keyword evidence="8" id="KW-1185">Reference proteome</keyword>
<evidence type="ECO:0000313" key="8">
    <source>
        <dbReference type="Proteomes" id="UP001059380"/>
    </source>
</evidence>
<dbReference type="FunFam" id="2.40.30.170:FF:000010">
    <property type="entry name" value="Efflux RND transporter periplasmic adaptor subunit"/>
    <property type="match status" value="1"/>
</dbReference>
<dbReference type="RefSeq" id="WP_260793987.1">
    <property type="nucleotide sequence ID" value="NZ_CP093313.1"/>
</dbReference>
<evidence type="ECO:0000256" key="1">
    <source>
        <dbReference type="ARBA" id="ARBA00009477"/>
    </source>
</evidence>
<dbReference type="GO" id="GO:0022857">
    <property type="term" value="F:transmembrane transporter activity"/>
    <property type="evidence" value="ECO:0007669"/>
    <property type="project" value="InterPro"/>
</dbReference>
<dbReference type="Gene3D" id="2.40.30.170">
    <property type="match status" value="1"/>
</dbReference>
<dbReference type="PROSITE" id="PS51257">
    <property type="entry name" value="PROKAR_LIPOPROTEIN"/>
    <property type="match status" value="1"/>
</dbReference>
<dbReference type="AlphaFoldDB" id="A0A9J7BRT3"/>
<dbReference type="EMBL" id="CP093313">
    <property type="protein sequence ID" value="UWZ84482.1"/>
    <property type="molecule type" value="Genomic_DNA"/>
</dbReference>
<sequence length="368" mass="38596">MKENCIFLSRAGLLVAASLSMGITACHQQPSASASSGSSQASEEPVRYVAASEQAVEDQLDLSAKVQADPAKSYRVFAPASGRLLGIQVKPGDIVNRGETLATIDSADAAAAQSDMAKAEIEAERAQRAADREKVLFDHGAIAEKDYIDTKAAADSAQAELARSRRRLEVLGMTPGAKTDRIPLLSPSRGIVLTVSAAPGEFSKSLDNSDPLLTIADLSTVWILGDVFEKDIAKVQPGTKVTVTVDAFPGKQWDGRIESVSGALDPVTRTLKVRVALPNAGEKLKPEMFAAIHVDLGNHKAIVVPSTAVIHEGQSTVVYVEVNGKPEQRNVTTGRAVDGKVEITAGLEAGQQVAVNGAELLTGGASQP</sequence>
<dbReference type="Gene3D" id="2.40.50.100">
    <property type="match status" value="1"/>
</dbReference>
<dbReference type="Pfam" id="PF25954">
    <property type="entry name" value="Beta-barrel_RND_2"/>
    <property type="match status" value="1"/>
</dbReference>
<evidence type="ECO:0000313" key="7">
    <source>
        <dbReference type="EMBL" id="UWZ84482.1"/>
    </source>
</evidence>
<keyword evidence="2" id="KW-0813">Transport</keyword>
<proteinExistence type="inferred from homology"/>
<dbReference type="InterPro" id="IPR051909">
    <property type="entry name" value="MFP_Cation_Efflux"/>
</dbReference>
<dbReference type="GO" id="GO:0030313">
    <property type="term" value="C:cell envelope"/>
    <property type="evidence" value="ECO:0007669"/>
    <property type="project" value="TreeGrafter"/>
</dbReference>
<evidence type="ECO:0000256" key="2">
    <source>
        <dbReference type="ARBA" id="ARBA00022448"/>
    </source>
</evidence>
<name>A0A9J7BRT3_9BACT</name>
<evidence type="ECO:0000259" key="4">
    <source>
        <dbReference type="Pfam" id="PF25954"/>
    </source>
</evidence>
<dbReference type="PANTHER" id="PTHR30097">
    <property type="entry name" value="CATION EFFLUX SYSTEM PROTEIN CUSB"/>
    <property type="match status" value="1"/>
</dbReference>
<evidence type="ECO:0000259" key="6">
    <source>
        <dbReference type="Pfam" id="PF25989"/>
    </source>
</evidence>
<evidence type="ECO:0000259" key="5">
    <source>
        <dbReference type="Pfam" id="PF25973"/>
    </source>
</evidence>
<dbReference type="PANTHER" id="PTHR30097:SF4">
    <property type="entry name" value="SLR6042 PROTEIN"/>
    <property type="match status" value="1"/>
</dbReference>